<feature type="region of interest" description="Disordered" evidence="2">
    <location>
        <begin position="1701"/>
        <end position="1731"/>
    </location>
</feature>
<dbReference type="Pfam" id="PF24630">
    <property type="entry name" value="PIN_TASOR"/>
    <property type="match status" value="1"/>
</dbReference>
<feature type="region of interest" description="Disordered" evidence="2">
    <location>
        <begin position="564"/>
        <end position="617"/>
    </location>
</feature>
<dbReference type="CTD" id="54906"/>
<feature type="compositionally biased region" description="Polar residues" evidence="2">
    <location>
        <begin position="506"/>
        <end position="518"/>
    </location>
</feature>
<feature type="domain" description="TASOR PIN" evidence="6">
    <location>
        <begin position="2279"/>
        <end position="2417"/>
    </location>
</feature>
<dbReference type="OrthoDB" id="5960959at2759"/>
<dbReference type="GO" id="GO:0005829">
    <property type="term" value="C:cytosol"/>
    <property type="evidence" value="ECO:0007669"/>
    <property type="project" value="Ensembl"/>
</dbReference>
<feature type="region of interest" description="Disordered" evidence="2">
    <location>
        <begin position="1795"/>
        <end position="1866"/>
    </location>
</feature>
<dbReference type="InterPro" id="IPR056243">
    <property type="entry name" value="TASOR_ab_dom"/>
</dbReference>
<evidence type="ECO:0000259" key="3">
    <source>
        <dbReference type="Pfam" id="PF12480"/>
    </source>
</evidence>
<feature type="compositionally biased region" description="Low complexity" evidence="2">
    <location>
        <begin position="1344"/>
        <end position="1355"/>
    </location>
</feature>
<dbReference type="Pfam" id="PF23314">
    <property type="entry name" value="TASOR_alpha-beta"/>
    <property type="match status" value="1"/>
</dbReference>
<protein>
    <submittedName>
        <fullName evidence="7">Transcription activation suppressor family member 2</fullName>
    </submittedName>
</protein>
<feature type="domain" description="Golgi associated RAB2 interactor protein-like Rab2B-binding" evidence="3">
    <location>
        <begin position="96"/>
        <end position="166"/>
    </location>
</feature>
<dbReference type="PANTHER" id="PTHR16207:SF10">
    <property type="entry name" value="PROTEIN TASOR 2"/>
    <property type="match status" value="1"/>
</dbReference>
<dbReference type="GeneID" id="102025253"/>
<dbReference type="OMA" id="VPCYIQI"/>
<name>A0A8C2VA34_CHILA</name>
<sequence>MATPAHKSIHEDNKNVLMSPWKGKLTVQNCVLCDITLWSNNGAVIPAQLPHILDFEYVIQVSSLREKLPEAALRKQTYSEERVCSQDLCFNLYEAELSNKQGKEVDKLIYYVENKQLAIIKCLEDRGFVILLPSSALITEPDNGDEQMSLQVLHLFRSPLATEVKVLKIEDDILWKVVPILPALNCALLEAKKLLPEEGPHPNTLVMHNFQELYKVNKSLSLTATPQDGKKETAIFGKLSSSFDLVPPPEKCPMESLTRLKSYFSDPSGYTLEVSAALDLLAEHPPSPYISDGICDAGFSLVMTPDPEFLDSEVEIKKKTQMEKNCEEMFKAKKAAVVPLSAASNLRVQPKRKASTLPTVPSKRVNLCRPFAKRTTPGADSGSYSPPTLKLVKGQFPQKRKRGAEVLTAQFVQKTKLNRKNQEVPISKDVPVATNAKRARRQEKSPVKTVPRAKPPLKKSPQKRRVNVVKGIENPRIRKQLQPAKEETALQLQSEISSDGQKDGISISTAQPQSTTVAQKDLPENAIVNYDSQALNMLADLALSSAASSKPLCEARDLPCSSELPENDVLLSKESSPSGTSDHEYHRGVKSQKGVLLPRSSCDQKNNSGSDLTVSQEEENLVPYSQTSATAQSALHKQTFEPPGASQYTLIIVEHSYALLLGEHSKKHLQQRGLPGPAFAKNGTKGPDTGTPVGKVMPFRHLQNTSPLQKLSEDSWVKRRGRFVSSNLKNVFCSHTVVSCDGSVKVTFKCETEYAFNLDSRYTNNPLEKTVVRALHGPWNINLPEKMEETKLLLHMWVALFHRNENKVIQSSRKVVEHSNPAKYVSLNSTLECFELSEIEESSSVEKCSVEPLLETNGMPRGHADGVSFRGPDCLLPLLKLPSSREAELCVQGEQKETFATECHADTSESHNFAYSCNNEVIGGKAKQESTDKLEASNLVLSVTGNTQTNEPSISDKDKTFQSLDSKRMVSRNNTGTQATFTRTYDEPNSQSEMCGRSVHSPLESTVDTLHTAVQTNTSALKDLIQHSNPMHSEFQSSLERTDDNMEYMMINLEPVTFTLEKNASTPVHTEVRRAEKLTAFSSESIKQVSPAANVRHPISASEEAQTEGVRDIPSLAVSGQKSTKYLSAFSGKRETLDEELCSLRKEMPLRISSPSPDKALIMEALSLVKRSSYPLPSAEMKHSQEVCLQTQNLFSISSEEIIEPSQVEVVSPSACASLGKRYSHDCIPSKSNVSGDSLEPRKNDKSSLSCANVNLESFSSVFAEQTNLPMNGQEVGLELQEENSDIDLTLTISPPTSPSGKVPTNETEQLQEAPGSNLELQDVAKEIVEPEEMTLIEKRDMNSASSMSAYSTVSKEPLEDKERKGDSLQPITLILSKHNCTFEIGEEINVTSDFPFNSLIEEVSPASSPDPLVPMEETWSSQAVSPSSLKLHGTQCEKSKFSKVESEDLAVTEKQNSFIGPTPLVGQENLTQLQQIQLSANVPLMLTNPGTKGTLMLPGKTTEEIAPSEHGEGLSFSDKVQCCDPELNNPAVVANYGNNIKPSLEKLVKAGNPLHPVCIENKNLGLEHPVLESNKPPFSCRKTIENKSLADTLVPTTALSGIGNIPLKEQGSPESTKENLCDGDLKTDGGSNMQGKLMNSASIAETDVTQAYLRPEIPGFGSASDRATFTQCARPESEEPGFQTHEISVIRMASLLGSSRTEAELHENGTDRGAVSLQSNSTPSAKGEQEAVYTLPGTSVCEIKELLNGEFLPTDVCSYKNTIHTSESISEEPSAFVPESVETVVYGVSEEHIDRKTATRGHRDEVDSAILGRNTGVSRNSDMHYEPLSGDSDEDSLDNCRNPRLDMENSSILSSSYTSKDEHAAEDGYDSLRSLNNSDNEAYDYSNDIQEMEISIPPRNWAPGLEKAAKCVPHYVQIRDLHGIPRNYANFTVTREFKDTTRTLHRVTRHPSCTVNCGLLSSWTSTWQVTDDLTQNTLDLEYLRFTHKIKQVVKGGCRQPDPLLHISLRDFPLTEVSEPLVLHPTCRSRSPILVTVLHSDASFARQQSQHRSGRSLSDVDSSSSFWKERCSHSRNLTDAHRNQAVSFHLNKLRYNSTLKESRNDISLILNEYAEFNKVVMNSSHDDFQDKRLNRASEEAVAPEMYPSLPRQSTSYEDVITDLCASLHTKLNSVLKEACKSPFFFYLVETEDNPFFSRTKSILRKGGHTEIEPQHFCQGFYRMIDTLVVIIRNEDISSHLHQIPSLLRLKHLPGVIFAGVDDPEDILNDTHQELFRTGGFVVSDDRILETITLAQLKEIVKILEKLNGNGRWKWLLHYRENKKLKKHIRMDSVAHKKNLILRSYQSANIIELLPYHHCDSRLQTKAEILKCLINLQIQHVDARFAVFLTDKRTSSEVFGNNGILATDINHFIENIQHIAAPFRSSYW</sequence>
<feature type="compositionally biased region" description="Polar residues" evidence="2">
    <location>
        <begin position="601"/>
        <end position="615"/>
    </location>
</feature>
<feature type="region of interest" description="Disordered" evidence="2">
    <location>
        <begin position="433"/>
        <end position="465"/>
    </location>
</feature>
<feature type="compositionally biased region" description="Polar residues" evidence="2">
    <location>
        <begin position="1849"/>
        <end position="1859"/>
    </location>
</feature>
<gene>
    <name evidence="7" type="primary">TASOR2</name>
</gene>
<organism evidence="7 8">
    <name type="scientific">Chinchilla lanigera</name>
    <name type="common">Long-tailed chinchilla</name>
    <name type="synonym">Chinchilla villidera</name>
    <dbReference type="NCBI Taxonomy" id="34839"/>
    <lineage>
        <taxon>Eukaryota</taxon>
        <taxon>Metazoa</taxon>
        <taxon>Chordata</taxon>
        <taxon>Craniata</taxon>
        <taxon>Vertebrata</taxon>
        <taxon>Euteleostomi</taxon>
        <taxon>Mammalia</taxon>
        <taxon>Eutheria</taxon>
        <taxon>Euarchontoglires</taxon>
        <taxon>Glires</taxon>
        <taxon>Rodentia</taxon>
        <taxon>Hystricomorpha</taxon>
        <taxon>Chinchillidae</taxon>
        <taxon>Chinchilla</taxon>
    </lineage>
</organism>
<dbReference type="GeneTree" id="ENSGT00530000063735"/>
<dbReference type="InterPro" id="IPR022168">
    <property type="entry name" value="GARIL-like_Rab2B-bd"/>
</dbReference>
<evidence type="ECO:0000313" key="8">
    <source>
        <dbReference type="Proteomes" id="UP000694398"/>
    </source>
</evidence>
<accession>A0A8C2VA34</accession>
<feature type="region of interest" description="Disordered" evidence="2">
    <location>
        <begin position="1292"/>
        <end position="1316"/>
    </location>
</feature>
<feature type="compositionally biased region" description="Basic and acidic residues" evidence="2">
    <location>
        <begin position="1702"/>
        <end position="1711"/>
    </location>
</feature>
<feature type="compositionally biased region" description="Polar residues" evidence="2">
    <location>
        <begin position="490"/>
        <end position="499"/>
    </location>
</feature>
<feature type="domain" description="TASOR pseudo-PARP" evidence="4">
    <location>
        <begin position="553"/>
        <end position="707"/>
    </location>
</feature>
<evidence type="ECO:0000259" key="6">
    <source>
        <dbReference type="Pfam" id="PF24630"/>
    </source>
</evidence>
<dbReference type="GO" id="GO:0005654">
    <property type="term" value="C:nucleoplasm"/>
    <property type="evidence" value="ECO:0007669"/>
    <property type="project" value="Ensembl"/>
</dbReference>
<evidence type="ECO:0000259" key="5">
    <source>
        <dbReference type="Pfam" id="PF23314"/>
    </source>
</evidence>
<dbReference type="InterPro" id="IPR046432">
    <property type="entry name" value="TASOR"/>
</dbReference>
<evidence type="ECO:0000313" key="7">
    <source>
        <dbReference type="Ensembl" id="ENSCLAP00000009723.1"/>
    </source>
</evidence>
<evidence type="ECO:0000259" key="4">
    <source>
        <dbReference type="Pfam" id="PF12509"/>
    </source>
</evidence>
<comment type="similarity">
    <text evidence="1">Belongs to the TASOR family.</text>
</comment>
<reference evidence="7" key="2">
    <citation type="submission" date="2025-09" db="UniProtKB">
        <authorList>
            <consortium name="Ensembl"/>
        </authorList>
    </citation>
    <scope>IDENTIFICATION</scope>
</reference>
<reference evidence="7" key="1">
    <citation type="submission" date="2025-08" db="UniProtKB">
        <authorList>
            <consortium name="Ensembl"/>
        </authorList>
    </citation>
    <scope>IDENTIFICATION</scope>
</reference>
<dbReference type="GO" id="GO:0045814">
    <property type="term" value="P:negative regulation of gene expression, epigenetic"/>
    <property type="evidence" value="ECO:0007669"/>
    <property type="project" value="InterPro"/>
</dbReference>
<dbReference type="InterPro" id="IPR056242">
    <property type="entry name" value="PIN_TASOR"/>
</dbReference>
<feature type="region of interest" description="Disordered" evidence="2">
    <location>
        <begin position="1339"/>
        <end position="1365"/>
    </location>
</feature>
<feature type="region of interest" description="Disordered" evidence="2">
    <location>
        <begin position="484"/>
        <end position="518"/>
    </location>
</feature>
<feature type="compositionally biased region" description="Basic and acidic residues" evidence="2">
    <location>
        <begin position="1795"/>
        <end position="1807"/>
    </location>
</feature>
<dbReference type="PANTHER" id="PTHR16207">
    <property type="entry name" value="SET DOMAIN-CONTAINING PROTEIN"/>
    <property type="match status" value="1"/>
</dbReference>
<evidence type="ECO:0000256" key="1">
    <source>
        <dbReference type="ARBA" id="ARBA00008058"/>
    </source>
</evidence>
<dbReference type="Pfam" id="PF12509">
    <property type="entry name" value="DUF3715"/>
    <property type="match status" value="1"/>
</dbReference>
<feature type="compositionally biased region" description="Basic residues" evidence="2">
    <location>
        <begin position="455"/>
        <end position="465"/>
    </location>
</feature>
<dbReference type="Proteomes" id="UP000694398">
    <property type="component" value="Unassembled WGS sequence"/>
</dbReference>
<dbReference type="InterPro" id="IPR022188">
    <property type="entry name" value="TASOR_DUF3715"/>
</dbReference>
<feature type="region of interest" description="Disordered" evidence="2">
    <location>
        <begin position="1089"/>
        <end position="1113"/>
    </location>
</feature>
<feature type="compositionally biased region" description="Polar residues" evidence="2">
    <location>
        <begin position="1292"/>
        <end position="1311"/>
    </location>
</feature>
<dbReference type="Pfam" id="PF12480">
    <property type="entry name" value="GARIL_Rab2_bd"/>
    <property type="match status" value="1"/>
</dbReference>
<feature type="domain" description="TASOR alpha/beta" evidence="5">
    <location>
        <begin position="2180"/>
        <end position="2275"/>
    </location>
</feature>
<evidence type="ECO:0000256" key="2">
    <source>
        <dbReference type="SAM" id="MobiDB-lite"/>
    </source>
</evidence>
<proteinExistence type="inferred from homology"/>
<keyword evidence="8" id="KW-1185">Reference proteome</keyword>
<dbReference type="Ensembl" id="ENSCLAT00000009852.1">
    <property type="protein sequence ID" value="ENSCLAP00000009723.1"/>
    <property type="gene ID" value="ENSCLAG00000006738.1"/>
</dbReference>